<gene>
    <name evidence="2" type="ORF">THAOC_24315</name>
</gene>
<feature type="region of interest" description="Disordered" evidence="1">
    <location>
        <begin position="1"/>
        <end position="87"/>
    </location>
</feature>
<dbReference type="Proteomes" id="UP000266841">
    <property type="component" value="Unassembled WGS sequence"/>
</dbReference>
<evidence type="ECO:0000313" key="2">
    <source>
        <dbReference type="EMBL" id="EJK55893.1"/>
    </source>
</evidence>
<accession>K0RQ37</accession>
<feature type="compositionally biased region" description="Polar residues" evidence="1">
    <location>
        <begin position="1"/>
        <end position="13"/>
    </location>
</feature>
<dbReference type="EMBL" id="AGNL01032957">
    <property type="protein sequence ID" value="EJK55893.1"/>
    <property type="molecule type" value="Genomic_DNA"/>
</dbReference>
<evidence type="ECO:0000256" key="1">
    <source>
        <dbReference type="SAM" id="MobiDB-lite"/>
    </source>
</evidence>
<name>K0RQ37_THAOC</name>
<feature type="non-terminal residue" evidence="2">
    <location>
        <position position="1"/>
    </location>
</feature>
<sequence>PQPPNTSSATTQARACRFPPKLSDGLLASWATQPQPRPTHTPTATTQAHACRFPPTLSGGLPPRLMGDSASATSHSNRDDTSSNFKL</sequence>
<evidence type="ECO:0000313" key="3">
    <source>
        <dbReference type="Proteomes" id="UP000266841"/>
    </source>
</evidence>
<reference evidence="2 3" key="1">
    <citation type="journal article" date="2012" name="Genome Biol.">
        <title>Genome and low-iron response of an oceanic diatom adapted to chronic iron limitation.</title>
        <authorList>
            <person name="Lommer M."/>
            <person name="Specht M."/>
            <person name="Roy A.S."/>
            <person name="Kraemer L."/>
            <person name="Andreson R."/>
            <person name="Gutowska M.A."/>
            <person name="Wolf J."/>
            <person name="Bergner S.V."/>
            <person name="Schilhabel M.B."/>
            <person name="Klostermeier U.C."/>
            <person name="Beiko R.G."/>
            <person name="Rosenstiel P."/>
            <person name="Hippler M."/>
            <person name="Laroche J."/>
        </authorList>
    </citation>
    <scope>NUCLEOTIDE SEQUENCE [LARGE SCALE GENOMIC DNA]</scope>
    <source>
        <strain evidence="2 3">CCMP1005</strain>
    </source>
</reference>
<protein>
    <submittedName>
        <fullName evidence="2">Uncharacterized protein</fullName>
    </submittedName>
</protein>
<keyword evidence="3" id="KW-1185">Reference proteome</keyword>
<proteinExistence type="predicted"/>
<dbReference type="AlphaFoldDB" id="K0RQ37"/>
<organism evidence="2 3">
    <name type="scientific">Thalassiosira oceanica</name>
    <name type="common">Marine diatom</name>
    <dbReference type="NCBI Taxonomy" id="159749"/>
    <lineage>
        <taxon>Eukaryota</taxon>
        <taxon>Sar</taxon>
        <taxon>Stramenopiles</taxon>
        <taxon>Ochrophyta</taxon>
        <taxon>Bacillariophyta</taxon>
        <taxon>Coscinodiscophyceae</taxon>
        <taxon>Thalassiosirophycidae</taxon>
        <taxon>Thalassiosirales</taxon>
        <taxon>Thalassiosiraceae</taxon>
        <taxon>Thalassiosira</taxon>
    </lineage>
</organism>
<comment type="caution">
    <text evidence="2">The sequence shown here is derived from an EMBL/GenBank/DDBJ whole genome shotgun (WGS) entry which is preliminary data.</text>
</comment>
<feature type="compositionally biased region" description="Low complexity" evidence="1">
    <location>
        <begin position="31"/>
        <end position="50"/>
    </location>
</feature>